<dbReference type="InterPro" id="IPR000629">
    <property type="entry name" value="RNA-helicase_DEAD-box_CS"/>
</dbReference>
<reference evidence="16" key="1">
    <citation type="submission" date="2014-11" db="EMBL/GenBank/DDBJ databases">
        <authorList>
            <person name="Otto D Thomas"/>
            <person name="Naeem Raeece"/>
        </authorList>
    </citation>
    <scope>NUCLEOTIDE SEQUENCE</scope>
</reference>
<dbReference type="SMART" id="SM00487">
    <property type="entry name" value="DEXDc"/>
    <property type="match status" value="1"/>
</dbReference>
<dbReference type="EC" id="3.6.4.13" evidence="1"/>
<dbReference type="Pfam" id="PF00271">
    <property type="entry name" value="Helicase_C"/>
    <property type="match status" value="1"/>
</dbReference>
<dbReference type="PhylomeDB" id="A0A0G4I2C0"/>
<dbReference type="PANTHER" id="PTHR47958">
    <property type="entry name" value="ATP-DEPENDENT RNA HELICASE DBP3"/>
    <property type="match status" value="1"/>
</dbReference>
<protein>
    <recommendedName>
        <fullName evidence="1">RNA helicase</fullName>
        <ecNumber evidence="1">3.6.4.13</ecNumber>
    </recommendedName>
</protein>
<dbReference type="EMBL" id="CDMZ01004832">
    <property type="protein sequence ID" value="CEM51057.1"/>
    <property type="molecule type" value="Genomic_DNA"/>
</dbReference>
<dbReference type="GO" id="GO:0016787">
    <property type="term" value="F:hydrolase activity"/>
    <property type="evidence" value="ECO:0007669"/>
    <property type="project" value="UniProtKB-KW"/>
</dbReference>
<evidence type="ECO:0000256" key="7">
    <source>
        <dbReference type="ARBA" id="ARBA00023187"/>
    </source>
</evidence>
<dbReference type="Pfam" id="PF25430">
    <property type="entry name" value="DDX23"/>
    <property type="match status" value="1"/>
</dbReference>
<dbReference type="PROSITE" id="PS00039">
    <property type="entry name" value="DEAD_ATP_HELICASE"/>
    <property type="match status" value="1"/>
</dbReference>
<evidence type="ECO:0000256" key="9">
    <source>
        <dbReference type="ARBA" id="ARBA00047984"/>
    </source>
</evidence>
<dbReference type="PROSITE" id="PS51195">
    <property type="entry name" value="Q_MOTIF"/>
    <property type="match status" value="1"/>
</dbReference>
<gene>
    <name evidence="16" type="ORF">Cvel_10351</name>
</gene>
<dbReference type="InterPro" id="IPR001650">
    <property type="entry name" value="Helicase_C-like"/>
</dbReference>
<evidence type="ECO:0000259" key="14">
    <source>
        <dbReference type="PROSITE" id="PS51194"/>
    </source>
</evidence>
<dbReference type="InterPro" id="IPR011545">
    <property type="entry name" value="DEAD/DEAH_box_helicase_dom"/>
</dbReference>
<feature type="compositionally biased region" description="Basic and acidic residues" evidence="12">
    <location>
        <begin position="228"/>
        <end position="243"/>
    </location>
</feature>
<dbReference type="InterPro" id="IPR014001">
    <property type="entry name" value="Helicase_ATP-bd"/>
</dbReference>
<evidence type="ECO:0000256" key="12">
    <source>
        <dbReference type="SAM" id="MobiDB-lite"/>
    </source>
</evidence>
<evidence type="ECO:0000256" key="10">
    <source>
        <dbReference type="PROSITE-ProRule" id="PRU00552"/>
    </source>
</evidence>
<dbReference type="GO" id="GO:0003724">
    <property type="term" value="F:RNA helicase activity"/>
    <property type="evidence" value="ECO:0007669"/>
    <property type="project" value="UniProtKB-EC"/>
</dbReference>
<evidence type="ECO:0000256" key="2">
    <source>
        <dbReference type="ARBA" id="ARBA00022664"/>
    </source>
</evidence>
<dbReference type="GO" id="GO:0008380">
    <property type="term" value="P:RNA splicing"/>
    <property type="evidence" value="ECO:0007669"/>
    <property type="project" value="UniProtKB-KW"/>
</dbReference>
<dbReference type="GO" id="GO:0006397">
    <property type="term" value="P:mRNA processing"/>
    <property type="evidence" value="ECO:0007669"/>
    <property type="project" value="UniProtKB-KW"/>
</dbReference>
<comment type="catalytic activity">
    <reaction evidence="9">
        <text>ATP + H2O = ADP + phosphate + H(+)</text>
        <dbReference type="Rhea" id="RHEA:13065"/>
        <dbReference type="ChEBI" id="CHEBI:15377"/>
        <dbReference type="ChEBI" id="CHEBI:15378"/>
        <dbReference type="ChEBI" id="CHEBI:30616"/>
        <dbReference type="ChEBI" id="CHEBI:43474"/>
        <dbReference type="ChEBI" id="CHEBI:456216"/>
        <dbReference type="EC" id="3.6.4.13"/>
    </reaction>
</comment>
<dbReference type="SMART" id="SM00490">
    <property type="entry name" value="HELICc"/>
    <property type="match status" value="1"/>
</dbReference>
<feature type="domain" description="DEAD-box RNA helicase Q" evidence="15">
    <location>
        <begin position="285"/>
        <end position="313"/>
    </location>
</feature>
<evidence type="ECO:0000256" key="11">
    <source>
        <dbReference type="RuleBase" id="RU000492"/>
    </source>
</evidence>
<dbReference type="InterPro" id="IPR057479">
    <property type="entry name" value="PRP28/DDX23-like_helical"/>
</dbReference>
<keyword evidence="7" id="KW-0508">mRNA splicing</keyword>
<dbReference type="PROSITE" id="PS51192">
    <property type="entry name" value="HELICASE_ATP_BIND_1"/>
    <property type="match status" value="1"/>
</dbReference>
<feature type="region of interest" description="Disordered" evidence="12">
    <location>
        <begin position="223"/>
        <end position="243"/>
    </location>
</feature>
<feature type="domain" description="Helicase ATP-binding" evidence="13">
    <location>
        <begin position="316"/>
        <end position="523"/>
    </location>
</feature>
<dbReference type="SUPFAM" id="SSF52540">
    <property type="entry name" value="P-loop containing nucleoside triphosphate hydrolases"/>
    <property type="match status" value="1"/>
</dbReference>
<feature type="compositionally biased region" description="Basic and acidic residues" evidence="12">
    <location>
        <begin position="1"/>
        <end position="11"/>
    </location>
</feature>
<keyword evidence="4 11" id="KW-0378">Hydrolase</keyword>
<dbReference type="Pfam" id="PF00270">
    <property type="entry name" value="DEAD"/>
    <property type="match status" value="1"/>
</dbReference>
<dbReference type="GO" id="GO:0005524">
    <property type="term" value="F:ATP binding"/>
    <property type="evidence" value="ECO:0007669"/>
    <property type="project" value="UniProtKB-KW"/>
</dbReference>
<dbReference type="CDD" id="cd18787">
    <property type="entry name" value="SF2_C_DEAD"/>
    <property type="match status" value="1"/>
</dbReference>
<dbReference type="PROSITE" id="PS51194">
    <property type="entry name" value="HELICASE_CTER"/>
    <property type="match status" value="1"/>
</dbReference>
<evidence type="ECO:0000256" key="4">
    <source>
        <dbReference type="ARBA" id="ARBA00022801"/>
    </source>
</evidence>
<keyword evidence="6 11" id="KW-0067">ATP-binding</keyword>
<feature type="region of interest" description="Disordered" evidence="12">
    <location>
        <begin position="83"/>
        <end position="104"/>
    </location>
</feature>
<feature type="region of interest" description="Disordered" evidence="12">
    <location>
        <begin position="1"/>
        <end position="58"/>
    </location>
</feature>
<dbReference type="AlphaFoldDB" id="A0A0G4I2C0"/>
<evidence type="ECO:0000313" key="16">
    <source>
        <dbReference type="EMBL" id="CEM51057.1"/>
    </source>
</evidence>
<accession>A0A0G4I2C0</accession>
<keyword evidence="5 11" id="KW-0347">Helicase</keyword>
<dbReference type="Gene3D" id="3.40.50.300">
    <property type="entry name" value="P-loop containing nucleotide triphosphate hydrolases"/>
    <property type="match status" value="2"/>
</dbReference>
<dbReference type="VEuPathDB" id="CryptoDB:Cvel_10351"/>
<evidence type="ECO:0000259" key="13">
    <source>
        <dbReference type="PROSITE" id="PS51192"/>
    </source>
</evidence>
<organism evidence="16">
    <name type="scientific">Chromera velia CCMP2878</name>
    <dbReference type="NCBI Taxonomy" id="1169474"/>
    <lineage>
        <taxon>Eukaryota</taxon>
        <taxon>Sar</taxon>
        <taxon>Alveolata</taxon>
        <taxon>Colpodellida</taxon>
        <taxon>Chromeraceae</taxon>
        <taxon>Chromera</taxon>
    </lineage>
</organism>
<keyword evidence="2" id="KW-0507">mRNA processing</keyword>
<name>A0A0G4I2C0_9ALVE</name>
<proteinExistence type="inferred from homology"/>
<comment type="similarity">
    <text evidence="8">Belongs to the DEAD box helicase family. DDX23/PRP28 subfamily.</text>
</comment>
<evidence type="ECO:0000256" key="1">
    <source>
        <dbReference type="ARBA" id="ARBA00012552"/>
    </source>
</evidence>
<evidence type="ECO:0000256" key="8">
    <source>
        <dbReference type="ARBA" id="ARBA00037954"/>
    </source>
</evidence>
<keyword evidence="3 11" id="KW-0547">Nucleotide-binding</keyword>
<evidence type="ECO:0000256" key="3">
    <source>
        <dbReference type="ARBA" id="ARBA00022741"/>
    </source>
</evidence>
<evidence type="ECO:0000256" key="6">
    <source>
        <dbReference type="ARBA" id="ARBA00022840"/>
    </source>
</evidence>
<dbReference type="InterPro" id="IPR027417">
    <property type="entry name" value="P-loop_NTPase"/>
</dbReference>
<feature type="domain" description="Helicase C-terminal" evidence="14">
    <location>
        <begin position="534"/>
        <end position="701"/>
    </location>
</feature>
<dbReference type="GO" id="GO:0003676">
    <property type="term" value="F:nucleic acid binding"/>
    <property type="evidence" value="ECO:0007669"/>
    <property type="project" value="InterPro"/>
</dbReference>
<feature type="short sequence motif" description="Q motif" evidence="10">
    <location>
        <begin position="285"/>
        <end position="313"/>
    </location>
</feature>
<feature type="compositionally biased region" description="Basic and acidic residues" evidence="12">
    <location>
        <begin position="31"/>
        <end position="58"/>
    </location>
</feature>
<dbReference type="InterPro" id="IPR014014">
    <property type="entry name" value="RNA_helicase_DEAD_Q_motif"/>
</dbReference>
<evidence type="ECO:0000256" key="5">
    <source>
        <dbReference type="ARBA" id="ARBA00022806"/>
    </source>
</evidence>
<evidence type="ECO:0000259" key="15">
    <source>
        <dbReference type="PROSITE" id="PS51195"/>
    </source>
</evidence>
<dbReference type="CDD" id="cd17945">
    <property type="entry name" value="DEADc_DDX23"/>
    <property type="match status" value="1"/>
</dbReference>
<sequence>MDRFLPQKRNVDPSTKAASDAPFRVAFKTKQQRDEMRQKQKEEQALGDKTKRESAEKARMDFVAQKEVRKEKERLIRVEATEQERIQREKKRTRREGEMERQKGNSALASLRLLKLSPTDHCRHEQSLHAPQERTQIRSHYLGTTEKKQKAVKSSQKSKKRVFKFDWDASEDTALGDANPLYKKRVEPQLLFGRGFQGGIDSRMQRKQNNFYDTLVKRRMQMEGDTEMPERQHGKDRGRDADSCAHWSEKPLAEMTERDWKIFREDFRIHIKKTPSNSEVPLPIRTWREAPLNAQLLRAVEEQGYKSPTPVQMQAIPIGCQRRDMIGIAETGLGKTVAFVLPMLQYVMTLPLLNDQTASDGPYCFVLAPTRELAVQIDEETRKFADRTKIRTACVIGGVNPEVQGITLRQGVEVLVGTPGRIKDFIERSYIVFNQCNYVVIDEADRMIEEGFEEVVSWILHQLPVSTTTLMKGEKEDERLREELEGKATKHRLRHRVTSMFSATMTPAVEKIARSFLRNPVYMSIGDPGEGKKEIEQRIEFVPQARKEARLRELLNGRGVDGPSIVFVNQIVVAKQLERSLDRMMGSYSCIAIHGEKNQDERSRALEGFKEGEYTTLIATDVVGRGIHVPGVRLVVNFDMPSHIEQYTHRIGRTGRAGEKGTAVSFVTEDDHHLFYDLKQRLLESKNFVPHELSIHPATQQRLKHGQKIGM</sequence>